<organism evidence="2 3">
    <name type="scientific">Alteribacter keqinensis</name>
    <dbReference type="NCBI Taxonomy" id="2483800"/>
    <lineage>
        <taxon>Bacteria</taxon>
        <taxon>Bacillati</taxon>
        <taxon>Bacillota</taxon>
        <taxon>Bacilli</taxon>
        <taxon>Bacillales</taxon>
        <taxon>Bacillaceae</taxon>
        <taxon>Alteribacter</taxon>
    </lineage>
</organism>
<dbReference type="RefSeq" id="WP_122895963.1">
    <property type="nucleotide sequence ID" value="NZ_RHIB01000001.1"/>
</dbReference>
<dbReference type="Proteomes" id="UP000278746">
    <property type="component" value="Unassembled WGS sequence"/>
</dbReference>
<evidence type="ECO:0000313" key="3">
    <source>
        <dbReference type="Proteomes" id="UP000278746"/>
    </source>
</evidence>
<evidence type="ECO:0000259" key="1">
    <source>
        <dbReference type="Pfam" id="PF03372"/>
    </source>
</evidence>
<dbReference type="InterPro" id="IPR036691">
    <property type="entry name" value="Endo/exonu/phosph_ase_sf"/>
</dbReference>
<gene>
    <name evidence="2" type="ORF">EBO34_00210</name>
</gene>
<dbReference type="InterPro" id="IPR050410">
    <property type="entry name" value="CCR4/nocturin_mRNA_transcr"/>
</dbReference>
<dbReference type="GO" id="GO:0000175">
    <property type="term" value="F:3'-5'-RNA exonuclease activity"/>
    <property type="evidence" value="ECO:0007669"/>
    <property type="project" value="TreeGrafter"/>
</dbReference>
<dbReference type="Gene3D" id="3.60.10.10">
    <property type="entry name" value="Endonuclease/exonuclease/phosphatase"/>
    <property type="match status" value="1"/>
</dbReference>
<feature type="domain" description="Endonuclease/exonuclease/phosphatase" evidence="1">
    <location>
        <begin position="6"/>
        <end position="254"/>
    </location>
</feature>
<dbReference type="SUPFAM" id="SSF56219">
    <property type="entry name" value="DNase I-like"/>
    <property type="match status" value="1"/>
</dbReference>
<keyword evidence="2" id="KW-0540">Nuclease</keyword>
<keyword evidence="2" id="KW-0269">Exonuclease</keyword>
<accession>A0A3M7TS00</accession>
<dbReference type="Pfam" id="PF03372">
    <property type="entry name" value="Exo_endo_phos"/>
    <property type="match status" value="1"/>
</dbReference>
<dbReference type="GO" id="GO:0004519">
    <property type="term" value="F:endonuclease activity"/>
    <property type="evidence" value="ECO:0007669"/>
    <property type="project" value="UniProtKB-KW"/>
</dbReference>
<evidence type="ECO:0000313" key="2">
    <source>
        <dbReference type="EMBL" id="RNA68438.1"/>
    </source>
</evidence>
<sequence length="263" mass="29460">MEVKVMSFNLRVDIPQDGKNAWSSRAPVVPDLIMKHQPAVIGTQEGLKRMVEYIAGQLSDYSWIGQGRQGGEKDEFCAIFYNHRMLEVAESGQFWLSETPKKPNSVSWESDYPRICTWAVLRVKSSGSVFAVYNTHLDHISQEARQRGIQLIVKKINEAAVQRNIPFVLTGDFNSQPDNPVIRYLRGEEPLYGETAELVDCFTGMGSEPGTTLHNFEGGSSGKPIDYIFSGKNARVIKTEVDRSSINGIYPSDHYPVISTVEL</sequence>
<comment type="caution">
    <text evidence="2">The sequence shown here is derived from an EMBL/GenBank/DDBJ whole genome shotgun (WGS) entry which is preliminary data.</text>
</comment>
<dbReference type="InterPro" id="IPR005135">
    <property type="entry name" value="Endo/exonuclease/phosphatase"/>
</dbReference>
<name>A0A3M7TS00_9BACI</name>
<keyword evidence="2" id="KW-0378">Hydrolase</keyword>
<proteinExistence type="predicted"/>
<dbReference type="PANTHER" id="PTHR12121">
    <property type="entry name" value="CARBON CATABOLITE REPRESSOR PROTEIN 4"/>
    <property type="match status" value="1"/>
</dbReference>
<dbReference type="PANTHER" id="PTHR12121:SF36">
    <property type="entry name" value="ENDONUCLEASE_EXONUCLEASE_PHOSPHATASE DOMAIN-CONTAINING PROTEIN"/>
    <property type="match status" value="1"/>
</dbReference>
<dbReference type="CDD" id="cd09083">
    <property type="entry name" value="EEP-1"/>
    <property type="match status" value="1"/>
</dbReference>
<dbReference type="OrthoDB" id="9793162at2"/>
<reference evidence="2 3" key="1">
    <citation type="submission" date="2018-10" db="EMBL/GenBank/DDBJ databases">
        <title>Bacillus Keqinensis sp. nov., a moderately halophilic bacterium isolated from a saline-alkaline lake.</title>
        <authorList>
            <person name="Wang H."/>
        </authorList>
    </citation>
    <scope>NUCLEOTIDE SEQUENCE [LARGE SCALE GENOMIC DNA]</scope>
    <source>
        <strain evidence="2 3">KQ-3</strain>
    </source>
</reference>
<keyword evidence="3" id="KW-1185">Reference proteome</keyword>
<keyword evidence="2" id="KW-0255">Endonuclease</keyword>
<protein>
    <submittedName>
        <fullName evidence="2">Endonuclease/exonuclease/phosphatase family protein</fullName>
    </submittedName>
</protein>
<dbReference type="EMBL" id="RHIB01000001">
    <property type="protein sequence ID" value="RNA68438.1"/>
    <property type="molecule type" value="Genomic_DNA"/>
</dbReference>
<dbReference type="AlphaFoldDB" id="A0A3M7TS00"/>